<comment type="catalytic activity">
    <reaction evidence="12">
        <text>ATP + H2O + phospholipidSide 1 = ADP + phosphate + phospholipidSide 2.</text>
        <dbReference type="EC" id="7.6.2.1"/>
    </reaction>
</comment>
<dbReference type="InterPro" id="IPR003439">
    <property type="entry name" value="ABC_transporter-like_ATP-bd"/>
</dbReference>
<dbReference type="PROSITE" id="PS00211">
    <property type="entry name" value="ABC_TRANSPORTER_1"/>
    <property type="match status" value="1"/>
</dbReference>
<dbReference type="Gene3D" id="3.40.50.300">
    <property type="entry name" value="P-loop containing nucleotide triphosphate hydrolases"/>
    <property type="match status" value="2"/>
</dbReference>
<feature type="domain" description="ABC transporter" evidence="15">
    <location>
        <begin position="918"/>
        <end position="1149"/>
    </location>
</feature>
<sequence length="2205" mass="249114">MNTGSQIRLLLWKNWTLRKRQKIRFLVEIFWPVLLFIGLVWLRKANPLYQQHECHFPNKAMPSAGILPWIQGIFCNANNPCFRYPTRGESPGVVSNYNNSVLARFYVDVQELLLNDTEVQQFGQLWHEMSSFSNFMDALRNNPSRVSGRGLKIDDILKDDEVLTAFLLRDAGLSESIVYQLVNAQIKLEQFAFGIPDLQLKDIACSQALLERFIIFPSRMGLHGVRNAMCALSQQRLQKIEDILYANLDFFKIFRLVMDSSSQGVDLHFWGRVLNAASEKIQISSQELLKAVSSLFQAGGPSSFTQLMSSVSSLFCGYPEGGGSRVLSFNWYEDNNYKVFLGVNGTKSHNYVYDDTTTPFCNALMQTLESNPVTKIVWNSVKPLLMGKILYTPDSPAVRKILRSANTTFEELERLQNMAKAWEEVGPQLWAFLQNSVQMNMIRDTLRNPTVMDFMDKSLEDTDFTTKDILNFLYNGPEEQREAGMPNFDWRNIFNISDQIIRMFNQYGECIDLDKFVAHTDESQMIHQALYLLEENKFWAGVVFMDMYPWTTSVPPHVKYKIRMDIDAVERTNKIKDRYWDPGPRADPVEDQRYIWGGFAYLQDMIEHGIIKLHTGNDWPLGVYIQQMPYPCYVDDLFMITLNRCFPMFMVLAWIYSVSMTVKSIVLEKELRLKETLKAMGVDNGAIWYTWFIDSFIMMTASTALLTSIVMGGKVLNYSDPILVFFFLLTFTIATIMQCFLMSVFFNKANLAAACSGIIYFTLYLPHILCFAWQDRITKNMKLAASLLSPVAFGFGTEYLSRYEEQGLGLQWDNIQTSPLEKDTYSFLTSILMMMFDAVLYAVLAWYLDNVFPGQYGIGRPFYFLFQPSYWKTCKHQSKREQLEREKELLRRQQETPNQEEDCQLFFEPDPVGLTMGVQIQDLVKVFDGSSRPAVNCLNINFYEGQITSFLGHNGAGKTTTMSILTGLFPPTSGTAYINGRDIRTDMEIVRSSMGMCPQYNILFKHLTVEEHILFYSLLKGRTQAEAKREVEDMLVDLGLPHKRDDEAQNLSGGMQRKLSVAMAFVGGSKVVILDEPTSGVDPYSRRSIWDLLLKYRNGRTVILSTHHMDEADLLSDRIAIISKGQLHCCGSPLFLKNCFGVGFYLTLVRRIKDLRKGEVRITCYTKSTCCSVSFPCLFILVLDGDVDSITSLIHHHVPEAKLIEMIGQELTYLLPNKGFKHRAYASLFRELEETLADMGLSSFGISDTSLEEIFIKVTADGEAANNATTPEHNGVNGTAHGESDSSAGKGSRQVKGATLILKQFHALLVKRFHHATRSQKDFLAQIIFPASFVLIALIFTMIVPPFGEYPSLTLTPWMYGQQFTFFSNEQPFDPKMKRFTERLLNSPGLGTRCMKGEPLGMPCSNSTSEWENPDVSPVVRNILQSPEWNQRNPSPSCQCSTSKKLTMMPICPIGAGGLPPRQRIEATGDTMLDLTDRNISDYLVKTYPSLIRTSNGCKFSVSAVRYGGLSVGGQLPILDVDPKDIQNTFHQLGQMLNITGVIIFLLCIHLNLLIVHQVWYNNKGWHAMVAFMNVANNAILRALLPPTAKPVEFGITAINHPLNLTKEQLSEVTVLTTSVDAVVAICVIFAMSFIPASFVLYLIQERVTKAKHLQFVSGVSPLIYWVSNFFWDMINYSVSTAMVVGIFMAFDKKCYTSPSNLPALIALLLLYGWSVTPMMYPMSYIFSIPSTAYVSLSCINLFIGINSSAITFILELFENNRPLLTFNEWLKKGLLVFPHFCLGRGLIDMAMNQAVTDVYARFGESDPFRWDFVGKNIAFMAVEGFVYFILNLFIQYRLSDNKQTAILDEDNDVAEERERIYDGRSKTDILQIRDLSKTYVGRKRAAVDRICVGVPAGECFGLLGVNGAGKTTTFKMLTGDTDVSSGDATVAGYSILTEILDVHQNMGYCPQFDAIDELLTGREHLYLYARLRGVPESEIPRVAEWGIQKLGLTEYAGCCAGTYSGGNKRKLSTAIAMIGCPALVLLDEPTTGMDPHSRRFLWNAIISVIRDGRAVVLTSHSMEECEALCTRLAIMVNGTFKCLGTIQHLKYKFGDGYVVTMKIKAAKAGSPPELEPVESFMESSFPGCVQREKHYNTLQYEIASSSLARIFQVVVANKERLSIEDYSVSQTTLDQVCQKLQLCLMNVSEFVLQTFVKELLSVTS</sequence>
<feature type="transmembrane region" description="Helical" evidence="14">
    <location>
        <begin position="1536"/>
        <end position="1560"/>
    </location>
</feature>
<keyword evidence="5" id="KW-0547">Nucleotide-binding</keyword>
<dbReference type="Pfam" id="PF12698">
    <property type="entry name" value="ABC2_membrane_3"/>
    <property type="match status" value="2"/>
</dbReference>
<evidence type="ECO:0000256" key="2">
    <source>
        <dbReference type="ARBA" id="ARBA00012189"/>
    </source>
</evidence>
<keyword evidence="11" id="KW-0325">Glycoprotein</keyword>
<evidence type="ECO:0000256" key="5">
    <source>
        <dbReference type="ARBA" id="ARBA00022741"/>
    </source>
</evidence>
<feature type="transmembrane region" description="Helical" evidence="14">
    <location>
        <begin position="1818"/>
        <end position="1835"/>
    </location>
</feature>
<keyword evidence="10" id="KW-1015">Disulfide bond</keyword>
<evidence type="ECO:0000256" key="3">
    <source>
        <dbReference type="ARBA" id="ARBA00022553"/>
    </source>
</evidence>
<dbReference type="GO" id="GO:0140359">
    <property type="term" value="F:ABC-type transporter activity"/>
    <property type="evidence" value="ECO:0007669"/>
    <property type="project" value="InterPro"/>
</dbReference>
<dbReference type="CDD" id="cd03263">
    <property type="entry name" value="ABC_subfamily_A"/>
    <property type="match status" value="2"/>
</dbReference>
<feature type="transmembrane region" description="Helical" evidence="14">
    <location>
        <begin position="686"/>
        <end position="710"/>
    </location>
</feature>
<evidence type="ECO:0000256" key="11">
    <source>
        <dbReference type="ARBA" id="ARBA00023180"/>
    </source>
</evidence>
<evidence type="ECO:0000256" key="13">
    <source>
        <dbReference type="SAM" id="MobiDB-lite"/>
    </source>
</evidence>
<dbReference type="SUPFAM" id="SSF52540">
    <property type="entry name" value="P-loop containing nucleoside triphosphate hydrolases"/>
    <property type="match status" value="2"/>
</dbReference>
<dbReference type="InterPro" id="IPR003593">
    <property type="entry name" value="AAA+_ATPase"/>
</dbReference>
<feature type="transmembrane region" description="Helical" evidence="14">
    <location>
        <begin position="646"/>
        <end position="666"/>
    </location>
</feature>
<feature type="transmembrane region" description="Helical" evidence="14">
    <location>
        <begin position="1622"/>
        <end position="1644"/>
    </location>
</feature>
<dbReference type="Pfam" id="PF23321">
    <property type="entry name" value="R1_ABCA1"/>
    <property type="match status" value="1"/>
</dbReference>
<protein>
    <recommendedName>
        <fullName evidence="2">P-type phospholipid transporter</fullName>
        <ecNumber evidence="2">7.6.2.1</ecNumber>
    </recommendedName>
</protein>
<feature type="transmembrane region" description="Helical" evidence="14">
    <location>
        <begin position="825"/>
        <end position="848"/>
    </location>
</feature>
<dbReference type="GO" id="GO:0016020">
    <property type="term" value="C:membrane"/>
    <property type="evidence" value="ECO:0007669"/>
    <property type="project" value="UniProtKB-SubCell"/>
</dbReference>
<gene>
    <name evidence="16" type="primary">ABCA4</name>
</gene>
<keyword evidence="4 14" id="KW-0812">Transmembrane</keyword>
<dbReference type="FunFam" id="3.40.50.300:FF:000232">
    <property type="entry name" value="ATP-binding cassette, sub-family A (ABC1), member 1"/>
    <property type="match status" value="1"/>
</dbReference>
<feature type="transmembrane region" description="Helical" evidence="14">
    <location>
        <begin position="1703"/>
        <end position="1721"/>
    </location>
</feature>
<keyword evidence="3" id="KW-0597">Phosphoprotein</keyword>
<evidence type="ECO:0000256" key="4">
    <source>
        <dbReference type="ARBA" id="ARBA00022692"/>
    </source>
</evidence>
<dbReference type="GO" id="GO:0005524">
    <property type="term" value="F:ATP binding"/>
    <property type="evidence" value="ECO:0007669"/>
    <property type="project" value="UniProtKB-KW"/>
</dbReference>
<dbReference type="EC" id="7.6.2.1" evidence="2"/>
<evidence type="ECO:0000313" key="16">
    <source>
        <dbReference type="Ensembl" id="ENSLCAP00010048710.1"/>
    </source>
</evidence>
<evidence type="ECO:0000256" key="6">
    <source>
        <dbReference type="ARBA" id="ARBA00022840"/>
    </source>
</evidence>
<dbReference type="Pfam" id="PF00005">
    <property type="entry name" value="ABC_tran"/>
    <property type="match status" value="2"/>
</dbReference>
<keyword evidence="9 14" id="KW-0472">Membrane</keyword>
<feature type="region of interest" description="Disordered" evidence="13">
    <location>
        <begin position="1266"/>
        <end position="1291"/>
    </location>
</feature>
<feature type="transmembrane region" description="Helical" evidence="14">
    <location>
        <begin position="1674"/>
        <end position="1691"/>
    </location>
</feature>
<feature type="transmembrane region" description="Helical" evidence="14">
    <location>
        <begin position="751"/>
        <end position="773"/>
    </location>
</feature>
<dbReference type="GeneTree" id="ENSGT00940000155624"/>
<keyword evidence="17" id="KW-1185">Reference proteome</keyword>
<dbReference type="SMART" id="SM00382">
    <property type="entry name" value="AAA"/>
    <property type="match status" value="2"/>
</dbReference>
<keyword evidence="7" id="KW-1278">Translocase</keyword>
<accession>A0A4W6FEH7</accession>
<feature type="transmembrane region" description="Helical" evidence="14">
    <location>
        <begin position="722"/>
        <end position="745"/>
    </location>
</feature>
<dbReference type="PANTHER" id="PTHR19229">
    <property type="entry name" value="ATP-BINDING CASSETTE TRANSPORTER SUBFAMILY A ABCA"/>
    <property type="match status" value="1"/>
</dbReference>
<dbReference type="FunFam" id="3.40.50.300:FF:000264">
    <property type="entry name" value="ATP-binding cassette, sub-family A (ABC1), member 1"/>
    <property type="match status" value="1"/>
</dbReference>
<keyword evidence="8 14" id="KW-1133">Transmembrane helix</keyword>
<dbReference type="PROSITE" id="PS50893">
    <property type="entry name" value="ABC_TRANSPORTER_2"/>
    <property type="match status" value="2"/>
</dbReference>
<proteinExistence type="predicted"/>
<evidence type="ECO:0000256" key="7">
    <source>
        <dbReference type="ARBA" id="ARBA00022967"/>
    </source>
</evidence>
<reference evidence="17" key="1">
    <citation type="submission" date="2015-09" db="EMBL/GenBank/DDBJ databases">
        <authorList>
            <person name="Sai Rama Sridatta P."/>
        </authorList>
    </citation>
    <scope>NUCLEOTIDE SEQUENCE [LARGE SCALE GENOMIC DNA]</scope>
</reference>
<comment type="subcellular location">
    <subcellularLocation>
        <location evidence="1">Membrane</location>
        <topology evidence="1">Multi-pass membrane protein</topology>
    </subcellularLocation>
</comment>
<keyword evidence="6" id="KW-0067">ATP-binding</keyword>
<evidence type="ECO:0000256" key="12">
    <source>
        <dbReference type="ARBA" id="ARBA00034036"/>
    </source>
</evidence>
<feature type="domain" description="ABC transporter" evidence="15">
    <location>
        <begin position="1871"/>
        <end position="2103"/>
    </location>
</feature>
<dbReference type="GO" id="GO:0016887">
    <property type="term" value="F:ATP hydrolysis activity"/>
    <property type="evidence" value="ECO:0007669"/>
    <property type="project" value="InterPro"/>
</dbReference>
<name>A0A4W6FEH7_LATCA</name>
<reference evidence="16" key="3">
    <citation type="submission" date="2025-09" db="UniProtKB">
        <authorList>
            <consortium name="Ensembl"/>
        </authorList>
    </citation>
    <scope>IDENTIFICATION</scope>
</reference>
<dbReference type="InterPro" id="IPR013525">
    <property type="entry name" value="ABC2_TM"/>
</dbReference>
<dbReference type="Ensembl" id="ENSLCAT00010049919.1">
    <property type="protein sequence ID" value="ENSLCAP00010048710.1"/>
    <property type="gene ID" value="ENSLCAG00010021572.1"/>
</dbReference>
<evidence type="ECO:0000256" key="1">
    <source>
        <dbReference type="ARBA" id="ARBA00004141"/>
    </source>
</evidence>
<feature type="transmembrane region" description="Helical" evidence="14">
    <location>
        <begin position="23"/>
        <end position="42"/>
    </location>
</feature>
<feature type="transmembrane region" description="Helical" evidence="14">
    <location>
        <begin position="1323"/>
        <end position="1344"/>
    </location>
</feature>
<dbReference type="GO" id="GO:0005548">
    <property type="term" value="F:phospholipid transporter activity"/>
    <property type="evidence" value="ECO:0007669"/>
    <property type="project" value="UniProtKB-ARBA"/>
</dbReference>
<reference evidence="16" key="2">
    <citation type="submission" date="2025-08" db="UniProtKB">
        <authorList>
            <consortium name="Ensembl"/>
        </authorList>
    </citation>
    <scope>IDENTIFICATION</scope>
</reference>
<dbReference type="GO" id="GO:0140326">
    <property type="term" value="F:ATPase-coupled intramembrane lipid transporter activity"/>
    <property type="evidence" value="ECO:0007669"/>
    <property type="project" value="UniProtKB-EC"/>
</dbReference>
<evidence type="ECO:0000256" key="14">
    <source>
        <dbReference type="SAM" id="Phobius"/>
    </source>
</evidence>
<organism evidence="16 17">
    <name type="scientific">Lates calcarifer</name>
    <name type="common">Barramundi</name>
    <name type="synonym">Holocentrus calcarifer</name>
    <dbReference type="NCBI Taxonomy" id="8187"/>
    <lineage>
        <taxon>Eukaryota</taxon>
        <taxon>Metazoa</taxon>
        <taxon>Chordata</taxon>
        <taxon>Craniata</taxon>
        <taxon>Vertebrata</taxon>
        <taxon>Euteleostomi</taxon>
        <taxon>Actinopterygii</taxon>
        <taxon>Neopterygii</taxon>
        <taxon>Teleostei</taxon>
        <taxon>Neoteleostei</taxon>
        <taxon>Acanthomorphata</taxon>
        <taxon>Carangaria</taxon>
        <taxon>Carangaria incertae sedis</taxon>
        <taxon>Centropomidae</taxon>
        <taxon>Lates</taxon>
    </lineage>
</organism>
<dbReference type="InterPro" id="IPR017871">
    <property type="entry name" value="ABC_transporter-like_CS"/>
</dbReference>
<dbReference type="InterPro" id="IPR026082">
    <property type="entry name" value="ABCA"/>
</dbReference>
<evidence type="ECO:0000313" key="17">
    <source>
        <dbReference type="Proteomes" id="UP000314980"/>
    </source>
</evidence>
<dbReference type="InterPro" id="IPR056264">
    <property type="entry name" value="R2_ABCA1-4-like"/>
</dbReference>
<dbReference type="InterPro" id="IPR027417">
    <property type="entry name" value="P-loop_NTPase"/>
</dbReference>
<evidence type="ECO:0000256" key="10">
    <source>
        <dbReference type="ARBA" id="ARBA00023157"/>
    </source>
</evidence>
<evidence type="ECO:0000256" key="9">
    <source>
        <dbReference type="ARBA" id="ARBA00023136"/>
    </source>
</evidence>
<dbReference type="Proteomes" id="UP000314980">
    <property type="component" value="Unassembled WGS sequence"/>
</dbReference>
<evidence type="ECO:0000256" key="8">
    <source>
        <dbReference type="ARBA" id="ARBA00022989"/>
    </source>
</evidence>
<dbReference type="PANTHER" id="PTHR19229:SF190">
    <property type="entry name" value="RETINAL-SPECIFIC PHOSPHOLIPID-TRANSPORTING ATPASE ABCA4"/>
    <property type="match status" value="1"/>
</dbReference>
<feature type="transmembrane region" description="Helical" evidence="14">
    <location>
        <begin position="1733"/>
        <end position="1758"/>
    </location>
</feature>
<evidence type="ECO:0000259" key="15">
    <source>
        <dbReference type="PROSITE" id="PS50893"/>
    </source>
</evidence>